<gene>
    <name evidence="1" type="ORF">AB447_205365</name>
</gene>
<comment type="caution">
    <text evidence="1">The sequence shown here is derived from an EMBL/GenBank/DDBJ whole genome shotgun (WGS) entry which is preliminary data.</text>
</comment>
<name>A0A0T6BJG4_9BACI</name>
<accession>A0A0T6BJG4</accession>
<sequence>MAESFPFVYVLKNSGNEVVKRELPENPAFLKTNILRKSRMNFLIYRRKGSCLCALSEKASFFGLEAMQFFCVTSADEFSMLE</sequence>
<proteinExistence type="predicted"/>
<dbReference type="AlphaFoldDB" id="A0A0T6BJG4"/>
<protein>
    <submittedName>
        <fullName evidence="1">Uncharacterized protein</fullName>
    </submittedName>
</protein>
<dbReference type="EMBL" id="LECW02000045">
    <property type="protein sequence ID" value="KRT90014.1"/>
    <property type="molecule type" value="Genomic_DNA"/>
</dbReference>
<evidence type="ECO:0000313" key="2">
    <source>
        <dbReference type="Proteomes" id="UP000036168"/>
    </source>
</evidence>
<dbReference type="Proteomes" id="UP000036168">
    <property type="component" value="Unassembled WGS sequence"/>
</dbReference>
<organism evidence="1 2">
    <name type="scientific">Bacillus glycinifermentans</name>
    <dbReference type="NCBI Taxonomy" id="1664069"/>
    <lineage>
        <taxon>Bacteria</taxon>
        <taxon>Bacillati</taxon>
        <taxon>Bacillota</taxon>
        <taxon>Bacilli</taxon>
        <taxon>Bacillales</taxon>
        <taxon>Bacillaceae</taxon>
        <taxon>Bacillus</taxon>
    </lineage>
</organism>
<evidence type="ECO:0000313" key="1">
    <source>
        <dbReference type="EMBL" id="KRT90014.1"/>
    </source>
</evidence>
<reference evidence="1 2" key="1">
    <citation type="journal article" date="2015" name="Int. J. Syst. Evol. Microbiol.">
        <title>Bacillus glycinifermentans sp. nov., isolated from fermented soybean paste.</title>
        <authorList>
            <person name="Kim S.J."/>
            <person name="Dunlap C.A."/>
            <person name="Kwon S.W."/>
            <person name="Rooney A.P."/>
        </authorList>
    </citation>
    <scope>NUCLEOTIDE SEQUENCE [LARGE SCALE GENOMIC DNA]</scope>
    <source>
        <strain evidence="1 2">GO-13</strain>
    </source>
</reference>